<reference evidence="4" key="1">
    <citation type="submission" date="2016-11" db="UniProtKB">
        <authorList>
            <consortium name="WormBaseParasite"/>
        </authorList>
    </citation>
    <scope>IDENTIFICATION</scope>
</reference>
<keyword evidence="3" id="KW-1185">Reference proteome</keyword>
<dbReference type="WBParaSite" id="Hba_21050">
    <property type="protein sequence ID" value="Hba_21050"/>
    <property type="gene ID" value="Hba_21050"/>
</dbReference>
<feature type="region of interest" description="Disordered" evidence="1">
    <location>
        <begin position="1"/>
        <end position="49"/>
    </location>
</feature>
<accession>A0A1I7XTA1</accession>
<feature type="compositionally biased region" description="Basic and acidic residues" evidence="1">
    <location>
        <begin position="1"/>
        <end position="10"/>
    </location>
</feature>
<evidence type="ECO:0000256" key="1">
    <source>
        <dbReference type="SAM" id="MobiDB-lite"/>
    </source>
</evidence>
<proteinExistence type="predicted"/>
<protein>
    <submittedName>
        <fullName evidence="4">Uncharacterized protein</fullName>
    </submittedName>
</protein>
<dbReference type="Proteomes" id="UP000095283">
    <property type="component" value="Unplaced"/>
</dbReference>
<feature type="transmembrane region" description="Helical" evidence="2">
    <location>
        <begin position="108"/>
        <end position="127"/>
    </location>
</feature>
<evidence type="ECO:0000256" key="2">
    <source>
        <dbReference type="SAM" id="Phobius"/>
    </source>
</evidence>
<organism evidence="3 4">
    <name type="scientific">Heterorhabditis bacteriophora</name>
    <name type="common">Entomopathogenic nematode worm</name>
    <dbReference type="NCBI Taxonomy" id="37862"/>
    <lineage>
        <taxon>Eukaryota</taxon>
        <taxon>Metazoa</taxon>
        <taxon>Ecdysozoa</taxon>
        <taxon>Nematoda</taxon>
        <taxon>Chromadorea</taxon>
        <taxon>Rhabditida</taxon>
        <taxon>Rhabditina</taxon>
        <taxon>Rhabditomorpha</taxon>
        <taxon>Strongyloidea</taxon>
        <taxon>Heterorhabditidae</taxon>
        <taxon>Heterorhabditis</taxon>
    </lineage>
</organism>
<keyword evidence="2" id="KW-0812">Transmembrane</keyword>
<keyword evidence="2" id="KW-1133">Transmembrane helix</keyword>
<feature type="compositionally biased region" description="Pro residues" evidence="1">
    <location>
        <begin position="75"/>
        <end position="84"/>
    </location>
</feature>
<name>A0A1I7XTA1_HETBA</name>
<feature type="region of interest" description="Disordered" evidence="1">
    <location>
        <begin position="64"/>
        <end position="87"/>
    </location>
</feature>
<feature type="compositionally biased region" description="Low complexity" evidence="1">
    <location>
        <begin position="25"/>
        <end position="37"/>
    </location>
</feature>
<evidence type="ECO:0000313" key="4">
    <source>
        <dbReference type="WBParaSite" id="Hba_21050"/>
    </source>
</evidence>
<keyword evidence="2" id="KW-0472">Membrane</keyword>
<evidence type="ECO:0000313" key="3">
    <source>
        <dbReference type="Proteomes" id="UP000095283"/>
    </source>
</evidence>
<feature type="region of interest" description="Disordered" evidence="1">
    <location>
        <begin position="168"/>
        <end position="188"/>
    </location>
</feature>
<sequence>MIKNRSRGEKPQPPAKPARLYRTVYPEQQEQYQSEPPTTSARFTLERDTQPTYRERATVALTITEDSNMLSRPQFAPPPPPKPPSRVRLSRIPSHLTPLTKPTVTKSVSTVIFFLVEFHVIILWNYFNVFRVRRKSSSEDDFYQKLPSPTKDSESCKLFQDCQTTEKNDIPRIPSIPPPLPPQSSKEEYSDDSLCYEQIDSTNECEVRMRYSVFLEIISSHFSVFHQPLPLLLILAHIQTIHMLRTYTATMRIADGEIALNATDVGQFRQRVGERRSRVAKCHLRADELETDGQIATREDSTSRDLDDDRYIYGDDWSSEEDGVLLFF</sequence>
<dbReference type="AlphaFoldDB" id="A0A1I7XTA1"/>